<reference evidence="6" key="1">
    <citation type="submission" date="2018-06" db="EMBL/GenBank/DDBJ databases">
        <authorList>
            <person name="Zhirakovskaya E."/>
        </authorList>
    </citation>
    <scope>NUCLEOTIDE SEQUENCE</scope>
</reference>
<dbReference type="EC" id="1.4.1.2" evidence="6"/>
<dbReference type="InterPro" id="IPR014362">
    <property type="entry name" value="Glu_DH"/>
</dbReference>
<dbReference type="PANTHER" id="PTHR11606">
    <property type="entry name" value="GLUTAMATE DEHYDROGENASE"/>
    <property type="match status" value="1"/>
</dbReference>
<evidence type="ECO:0000313" key="6">
    <source>
        <dbReference type="EMBL" id="VAV83870.1"/>
    </source>
</evidence>
<evidence type="ECO:0000256" key="3">
    <source>
        <dbReference type="ARBA" id="ARBA00023002"/>
    </source>
</evidence>
<keyword evidence="3 6" id="KW-0560">Oxidoreductase</keyword>
<evidence type="ECO:0000259" key="5">
    <source>
        <dbReference type="SMART" id="SM00839"/>
    </source>
</evidence>
<evidence type="ECO:0000256" key="2">
    <source>
        <dbReference type="ARBA" id="ARBA00006382"/>
    </source>
</evidence>
<accession>A0A3B0QR35</accession>
<dbReference type="GO" id="GO:0005739">
    <property type="term" value="C:mitochondrion"/>
    <property type="evidence" value="ECO:0007669"/>
    <property type="project" value="UniProtKB-SubCell"/>
</dbReference>
<dbReference type="InterPro" id="IPR006097">
    <property type="entry name" value="Glu/Leu/Phe/Val/Trp_DH_dimer"/>
</dbReference>
<protein>
    <submittedName>
        <fullName evidence="6">NAD-specific glutamate dehydrogenase NADP-specific glutamate dehydrogenase</fullName>
        <ecNumber evidence="6">1.4.1.2</ecNumber>
        <ecNumber evidence="6">1.4.1.4</ecNumber>
    </submittedName>
</protein>
<feature type="domain" description="Glutamate/phenylalanine/leucine/valine/L-tryptophan dehydrogenase C-terminal" evidence="5">
    <location>
        <begin position="192"/>
        <end position="476"/>
    </location>
</feature>
<keyword evidence="4" id="KW-0496">Mitochondrion</keyword>
<proteinExistence type="inferred from homology"/>
<dbReference type="EC" id="1.4.1.4" evidence="6"/>
<dbReference type="AlphaFoldDB" id="A0A3B0QR35"/>
<dbReference type="InterPro" id="IPR006096">
    <property type="entry name" value="Glu/Leu/Phe/Val/Trp_DH_C"/>
</dbReference>
<evidence type="ECO:0000256" key="4">
    <source>
        <dbReference type="ARBA" id="ARBA00023128"/>
    </source>
</evidence>
<dbReference type="Pfam" id="PF00208">
    <property type="entry name" value="ELFV_dehydrog"/>
    <property type="match status" value="1"/>
</dbReference>
<sequence length="478" mass="52690">MAAGNGSVDGKSFRKSVEKMVDEALRLTGMEEGICDAIKGNNAVIKLKFPVTIKGKVEIFTGWRATHSIHRLPAKGGIRYSMAVDQGEVEAMAALMTYKCAIVDVPFGGSKGGLKIDPRKYDREELQRITRRFARELATSGFLSPAMNVPAPDMGTGQREMAWIADTYKHLYPNDIDYNACVTGKPVHMGGIRGRIEATGRGVQYVLREFFRHPEDVKAANMEGGLEGKRVVIQGLGNVGYHAAKFLQEEDGVKVIAIVEHDGALVNENGINIEDVRQHLIAEGSTGVKGFPDAKYTEDGSAVLEMDCDILIPAALEGVIHKDNAPRIKAKLIAEAANGPTTYEADKILNERGVVILPDAFVNAGGVVVSYFEWVRNLNHIRFGRMERRIEEMRGRETARAIEEATGQKLPSHVLKEMGHGADELDLVRSGLADTMSDAYKEIRRVKYEEDKVHSYRMAAFLIAVRKIAKSYLDIGVY</sequence>
<dbReference type="InterPro" id="IPR033922">
    <property type="entry name" value="NAD_bind_Glu_DH"/>
</dbReference>
<dbReference type="GO" id="GO:0006538">
    <property type="term" value="P:L-glutamate catabolic process"/>
    <property type="evidence" value="ECO:0007669"/>
    <property type="project" value="TreeGrafter"/>
</dbReference>
<dbReference type="GO" id="GO:0004352">
    <property type="term" value="F:glutamate dehydrogenase (NAD+) activity"/>
    <property type="evidence" value="ECO:0007669"/>
    <property type="project" value="UniProtKB-EC"/>
</dbReference>
<comment type="subcellular location">
    <subcellularLocation>
        <location evidence="1">Mitochondrion</location>
    </subcellularLocation>
</comment>
<dbReference type="SUPFAM" id="SSF51735">
    <property type="entry name" value="NAD(P)-binding Rossmann-fold domains"/>
    <property type="match status" value="1"/>
</dbReference>
<dbReference type="SMART" id="SM00839">
    <property type="entry name" value="ELFV_dehydrog"/>
    <property type="match status" value="1"/>
</dbReference>
<dbReference type="FunFam" id="3.40.50.720:FF:000100">
    <property type="entry name" value="Glutamate dehydrogenase 1, mitochondrial"/>
    <property type="match status" value="1"/>
</dbReference>
<evidence type="ECO:0000256" key="1">
    <source>
        <dbReference type="ARBA" id="ARBA00004173"/>
    </source>
</evidence>
<dbReference type="PROSITE" id="PS00074">
    <property type="entry name" value="GLFV_DEHYDROGENASE"/>
    <property type="match status" value="1"/>
</dbReference>
<dbReference type="Gene3D" id="3.40.50.720">
    <property type="entry name" value="NAD(P)-binding Rossmann-like Domain"/>
    <property type="match status" value="1"/>
</dbReference>
<dbReference type="Pfam" id="PF02812">
    <property type="entry name" value="ELFV_dehydrog_N"/>
    <property type="match status" value="1"/>
</dbReference>
<dbReference type="InterPro" id="IPR036291">
    <property type="entry name" value="NAD(P)-bd_dom_sf"/>
</dbReference>
<dbReference type="Gene3D" id="3.40.50.10860">
    <property type="entry name" value="Leucine Dehydrogenase, chain A, domain 1"/>
    <property type="match status" value="1"/>
</dbReference>
<dbReference type="SUPFAM" id="SSF53223">
    <property type="entry name" value="Aminoacid dehydrogenase-like, N-terminal domain"/>
    <property type="match status" value="1"/>
</dbReference>
<dbReference type="EMBL" id="UOEA01000052">
    <property type="protein sequence ID" value="VAV83870.1"/>
    <property type="molecule type" value="Genomic_DNA"/>
</dbReference>
<dbReference type="InterPro" id="IPR033524">
    <property type="entry name" value="Glu/Leu/Phe/Val_DH_AS"/>
</dbReference>
<dbReference type="GO" id="GO:0004354">
    <property type="term" value="F:glutamate dehydrogenase (NADP+) activity"/>
    <property type="evidence" value="ECO:0007669"/>
    <property type="project" value="UniProtKB-EC"/>
</dbReference>
<dbReference type="InterPro" id="IPR046346">
    <property type="entry name" value="Aminoacid_DH-like_N_sf"/>
</dbReference>
<name>A0A3B0QR35_9ZZZZ</name>
<dbReference type="InterPro" id="IPR006095">
    <property type="entry name" value="Glu/Leu/Phe/Val/Trp_DH"/>
</dbReference>
<dbReference type="PRINTS" id="PR00082">
    <property type="entry name" value="GLFDHDRGNASE"/>
</dbReference>
<organism evidence="6">
    <name type="scientific">hydrothermal vent metagenome</name>
    <dbReference type="NCBI Taxonomy" id="652676"/>
    <lineage>
        <taxon>unclassified sequences</taxon>
        <taxon>metagenomes</taxon>
        <taxon>ecological metagenomes</taxon>
    </lineage>
</organism>
<gene>
    <name evidence="6" type="ORF">MNBD_DELTA01-1570</name>
</gene>
<comment type="similarity">
    <text evidence="2">Belongs to the Glu/Leu/Phe/Val dehydrogenases family.</text>
</comment>
<dbReference type="PIRSF" id="PIRSF000185">
    <property type="entry name" value="Glu_DH"/>
    <property type="match status" value="1"/>
</dbReference>
<dbReference type="CDD" id="cd01076">
    <property type="entry name" value="NAD_bind_1_Glu_DH"/>
    <property type="match status" value="1"/>
</dbReference>
<dbReference type="PANTHER" id="PTHR11606:SF13">
    <property type="entry name" value="GLUTAMATE DEHYDROGENASE 1, MITOCHONDRIAL"/>
    <property type="match status" value="1"/>
</dbReference>